<proteinExistence type="predicted"/>
<comment type="caution">
    <text evidence="1">The sequence shown here is derived from an EMBL/GenBank/DDBJ whole genome shotgun (WGS) entry which is preliminary data.</text>
</comment>
<name>A0A0F9MJM5_9ZZZZ</name>
<sequence length="40" mass="4655">MAELGKKVKIRRVREPVPMIPIIPSRPKEPVREPVPVRVR</sequence>
<organism evidence="1">
    <name type="scientific">marine sediment metagenome</name>
    <dbReference type="NCBI Taxonomy" id="412755"/>
    <lineage>
        <taxon>unclassified sequences</taxon>
        <taxon>metagenomes</taxon>
        <taxon>ecological metagenomes</taxon>
    </lineage>
</organism>
<dbReference type="AlphaFoldDB" id="A0A0F9MJM5"/>
<gene>
    <name evidence="1" type="ORF">LCGC14_1147940</name>
</gene>
<evidence type="ECO:0000313" key="1">
    <source>
        <dbReference type="EMBL" id="KKM99426.1"/>
    </source>
</evidence>
<dbReference type="EMBL" id="LAZR01005498">
    <property type="protein sequence ID" value="KKM99426.1"/>
    <property type="molecule type" value="Genomic_DNA"/>
</dbReference>
<accession>A0A0F9MJM5</accession>
<reference evidence="1" key="1">
    <citation type="journal article" date="2015" name="Nature">
        <title>Complex archaea that bridge the gap between prokaryotes and eukaryotes.</title>
        <authorList>
            <person name="Spang A."/>
            <person name="Saw J.H."/>
            <person name="Jorgensen S.L."/>
            <person name="Zaremba-Niedzwiedzka K."/>
            <person name="Martijn J."/>
            <person name="Lind A.E."/>
            <person name="van Eijk R."/>
            <person name="Schleper C."/>
            <person name="Guy L."/>
            <person name="Ettema T.J."/>
        </authorList>
    </citation>
    <scope>NUCLEOTIDE SEQUENCE</scope>
</reference>
<protein>
    <submittedName>
        <fullName evidence="1">Uncharacterized protein</fullName>
    </submittedName>
</protein>